<evidence type="ECO:0000256" key="4">
    <source>
        <dbReference type="ARBA" id="ARBA00023163"/>
    </source>
</evidence>
<dbReference type="OrthoDB" id="10031947at2759"/>
<dbReference type="AlphaFoldDB" id="A0A165IDD6"/>
<sequence length="509" mass="56249">MSGVFPTNPSESPQDSIGGSAANRKGGRVSRFVGDLNPEAQLLEKTPSSRATSRASSHERGDIGVWVKQGRHHKPNDNDVAKTEVVDPQSPRSDTSEIEPQGDIQYAAITTLEGDIRAAANFKLPDKPDVLALLDIYFSHVNNIVPVVEEGPFRHAYEKSRVPFVLLLAVILVSCRHEQAKPHLRFSLDATPLEPRLFARAVAATLTALLKAEVERDKLTLIQTLMLASMHAEGPTGNEDASLRLSAAVHHAGTIGLHLARNAGSAEDRRTLRLFWALWSLDRLNAGINGRAVFIHERDVAERPSSFCDDPTDKAKYGAFELWLKITALLDKVIALYRPSKSLEVPWEDGFPTFEEVVAEDAETLTTEQIAMFELYYHSVAILSCRLRHSTPLPPSAPSRILQTLSALRITKVANEENLATLPPIPVIPYALTLSMTVAYRQFRESKLHIHKMRARADWERAHRALAALGKQWWSAEALAKLGAQAMERIERKGKSPGEHIVSHTGTSS</sequence>
<feature type="compositionally biased region" description="Low complexity" evidence="6">
    <location>
        <begin position="46"/>
        <end position="55"/>
    </location>
</feature>
<keyword evidence="2" id="KW-0805">Transcription regulation</keyword>
<dbReference type="SMART" id="SM00906">
    <property type="entry name" value="Fungal_trans"/>
    <property type="match status" value="1"/>
</dbReference>
<feature type="compositionally biased region" description="Polar residues" evidence="6">
    <location>
        <begin position="1"/>
        <end position="17"/>
    </location>
</feature>
<evidence type="ECO:0000256" key="2">
    <source>
        <dbReference type="ARBA" id="ARBA00023015"/>
    </source>
</evidence>
<gene>
    <name evidence="8" type="ORF">CALCODRAFT_429423</name>
</gene>
<name>A0A165IDD6_9BASI</name>
<evidence type="ECO:0000313" key="8">
    <source>
        <dbReference type="EMBL" id="KZT60420.1"/>
    </source>
</evidence>
<dbReference type="CDD" id="cd12148">
    <property type="entry name" value="fungal_TF_MHR"/>
    <property type="match status" value="1"/>
</dbReference>
<evidence type="ECO:0000259" key="7">
    <source>
        <dbReference type="SMART" id="SM00906"/>
    </source>
</evidence>
<dbReference type="InParanoid" id="A0A165IDD6"/>
<evidence type="ECO:0000256" key="6">
    <source>
        <dbReference type="SAM" id="MobiDB-lite"/>
    </source>
</evidence>
<keyword evidence="4" id="KW-0804">Transcription</keyword>
<dbReference type="Pfam" id="PF04082">
    <property type="entry name" value="Fungal_trans"/>
    <property type="match status" value="1"/>
</dbReference>
<evidence type="ECO:0000256" key="1">
    <source>
        <dbReference type="ARBA" id="ARBA00022833"/>
    </source>
</evidence>
<organism evidence="8 9">
    <name type="scientific">Calocera cornea HHB12733</name>
    <dbReference type="NCBI Taxonomy" id="1353952"/>
    <lineage>
        <taxon>Eukaryota</taxon>
        <taxon>Fungi</taxon>
        <taxon>Dikarya</taxon>
        <taxon>Basidiomycota</taxon>
        <taxon>Agaricomycotina</taxon>
        <taxon>Dacrymycetes</taxon>
        <taxon>Dacrymycetales</taxon>
        <taxon>Dacrymycetaceae</taxon>
        <taxon>Calocera</taxon>
    </lineage>
</organism>
<dbReference type="PANTHER" id="PTHR47171">
    <property type="entry name" value="FARA-RELATED"/>
    <property type="match status" value="1"/>
</dbReference>
<dbReference type="InterPro" id="IPR052073">
    <property type="entry name" value="Amide_Lactam_Regulators"/>
</dbReference>
<dbReference type="GO" id="GO:0003677">
    <property type="term" value="F:DNA binding"/>
    <property type="evidence" value="ECO:0007669"/>
    <property type="project" value="UniProtKB-KW"/>
</dbReference>
<keyword evidence="5" id="KW-0539">Nucleus</keyword>
<reference evidence="8 9" key="1">
    <citation type="journal article" date="2016" name="Mol. Biol. Evol.">
        <title>Comparative Genomics of Early-Diverging Mushroom-Forming Fungi Provides Insights into the Origins of Lignocellulose Decay Capabilities.</title>
        <authorList>
            <person name="Nagy L.G."/>
            <person name="Riley R."/>
            <person name="Tritt A."/>
            <person name="Adam C."/>
            <person name="Daum C."/>
            <person name="Floudas D."/>
            <person name="Sun H."/>
            <person name="Yadav J.S."/>
            <person name="Pangilinan J."/>
            <person name="Larsson K.H."/>
            <person name="Matsuura K."/>
            <person name="Barry K."/>
            <person name="Labutti K."/>
            <person name="Kuo R."/>
            <person name="Ohm R.A."/>
            <person name="Bhattacharya S.S."/>
            <person name="Shirouzu T."/>
            <person name="Yoshinaga Y."/>
            <person name="Martin F.M."/>
            <person name="Grigoriev I.V."/>
            <person name="Hibbett D.S."/>
        </authorList>
    </citation>
    <scope>NUCLEOTIDE SEQUENCE [LARGE SCALE GENOMIC DNA]</scope>
    <source>
        <strain evidence="8 9">HHB12733</strain>
    </source>
</reference>
<feature type="region of interest" description="Disordered" evidence="6">
    <location>
        <begin position="1"/>
        <end position="101"/>
    </location>
</feature>
<keyword evidence="3" id="KW-0238">DNA-binding</keyword>
<keyword evidence="1" id="KW-0862">Zinc</keyword>
<keyword evidence="9" id="KW-1185">Reference proteome</keyword>
<proteinExistence type="predicted"/>
<evidence type="ECO:0000313" key="9">
    <source>
        <dbReference type="Proteomes" id="UP000076842"/>
    </source>
</evidence>
<evidence type="ECO:0000256" key="5">
    <source>
        <dbReference type="ARBA" id="ARBA00023242"/>
    </source>
</evidence>
<protein>
    <recommendedName>
        <fullName evidence="7">Xylanolytic transcriptional activator regulatory domain-containing protein</fullName>
    </recommendedName>
</protein>
<dbReference type="EMBL" id="KV423931">
    <property type="protein sequence ID" value="KZT60420.1"/>
    <property type="molecule type" value="Genomic_DNA"/>
</dbReference>
<evidence type="ECO:0000256" key="3">
    <source>
        <dbReference type="ARBA" id="ARBA00023125"/>
    </source>
</evidence>
<dbReference type="PANTHER" id="PTHR47171:SF6">
    <property type="entry name" value="SPECIFIC TRANSCRIPTION FACTOR, PUTATIVE (AFU_ORTHOLOGUE AFUA_2G06130)-RELATED"/>
    <property type="match status" value="1"/>
</dbReference>
<feature type="domain" description="Xylanolytic transcriptional activator regulatory" evidence="7">
    <location>
        <begin position="241"/>
        <end position="310"/>
    </location>
</feature>
<feature type="compositionally biased region" description="Basic and acidic residues" evidence="6">
    <location>
        <begin position="75"/>
        <end position="85"/>
    </location>
</feature>
<dbReference type="Proteomes" id="UP000076842">
    <property type="component" value="Unassembled WGS sequence"/>
</dbReference>
<dbReference type="STRING" id="1353952.A0A165IDD6"/>
<dbReference type="GO" id="GO:0008270">
    <property type="term" value="F:zinc ion binding"/>
    <property type="evidence" value="ECO:0007669"/>
    <property type="project" value="InterPro"/>
</dbReference>
<accession>A0A165IDD6</accession>
<dbReference type="InterPro" id="IPR007219">
    <property type="entry name" value="XnlR_reg_dom"/>
</dbReference>
<dbReference type="GO" id="GO:0006351">
    <property type="term" value="P:DNA-templated transcription"/>
    <property type="evidence" value="ECO:0007669"/>
    <property type="project" value="InterPro"/>
</dbReference>